<dbReference type="Gene3D" id="2.40.30.330">
    <property type="entry name" value="Pre-mRNA cleavage complex subunit Clp1, C-terminal domain"/>
    <property type="match status" value="1"/>
</dbReference>
<dbReference type="InterPro" id="IPR038238">
    <property type="entry name" value="Clp1_C_sf"/>
</dbReference>
<dbReference type="Pfam" id="PF16573">
    <property type="entry name" value="CLP1_N"/>
    <property type="match status" value="1"/>
</dbReference>
<dbReference type="InterPro" id="IPR027417">
    <property type="entry name" value="P-loop_NTPase"/>
</dbReference>
<evidence type="ECO:0000256" key="5">
    <source>
        <dbReference type="ARBA" id="ARBA00023242"/>
    </source>
</evidence>
<dbReference type="PANTHER" id="PTHR12755">
    <property type="entry name" value="CLEAVAGE/POLYADENYLATION FACTOR IA SUBUNIT CLP1P"/>
    <property type="match status" value="1"/>
</dbReference>
<dbReference type="InterPro" id="IPR032324">
    <property type="entry name" value="Clp1_N"/>
</dbReference>
<feature type="domain" description="Clp1 N-terminal" evidence="7">
    <location>
        <begin position="22"/>
        <end position="111"/>
    </location>
</feature>
<keyword evidence="4" id="KW-0067">ATP-binding</keyword>
<sequence>MKMSTGDNNNANSEIIEPRSYTLEKGEELRFEVENESVQCQLIEGKAELFGTELRLEQKYTFQKGAKVAVFTFHGCKLKLYGSPEVEYVASETPMTIYLNLDNSLEGLRVTAIKEDKYGPNVLRCRAGGRSLTLPGNISAVVIEKPADIEDSFHITAPIAFHYGHLTQSKNTSLYNIIMKSLAEVVECKKTNEPSTKYSGTIVNTSGWVQGYGYQSILQAIEHFRIDIVLVLDQERLYSELVRDLKSKQGIKVLLIPKSGGVVSRSREFRAEMRDQKIRSYFYGTTTKPFYPYSFDIPFAQFTAYKIGSPNLPDSCMPIGMKSTDNSTKLIPVQPSSSSSSSILNHIFSISCSTTEQDIDKVITTNIYGFIAVTQVHMDRQVVTVLSPQPRPLPKNYIFIMSDVQFVDLE</sequence>
<evidence type="ECO:0000256" key="1">
    <source>
        <dbReference type="ARBA" id="ARBA00004123"/>
    </source>
</evidence>
<dbReference type="Pfam" id="PF16575">
    <property type="entry name" value="CLP1_P"/>
    <property type="match status" value="1"/>
</dbReference>
<gene>
    <name evidence="9" type="ORF">HUG17_10648</name>
</gene>
<protein>
    <submittedName>
        <fullName evidence="9">Polyribonucleotide 5'-hydroxyl-kinase Clp1-like protein</fullName>
    </submittedName>
</protein>
<evidence type="ECO:0000259" key="7">
    <source>
        <dbReference type="Pfam" id="PF16573"/>
    </source>
</evidence>
<keyword evidence="3" id="KW-0547">Nucleotide-binding</keyword>
<comment type="caution">
    <text evidence="9">The sequence shown here is derived from an EMBL/GenBank/DDBJ whole genome shotgun (WGS) entry which is preliminary data.</text>
</comment>
<comment type="subcellular location">
    <subcellularLocation>
        <location evidence="1">Nucleus</location>
    </subcellularLocation>
</comment>
<accession>A0A9D4NXG4</accession>
<dbReference type="GO" id="GO:0031124">
    <property type="term" value="P:mRNA 3'-end processing"/>
    <property type="evidence" value="ECO:0007669"/>
    <property type="project" value="InterPro"/>
</dbReference>
<dbReference type="Gene3D" id="3.40.50.300">
    <property type="entry name" value="P-loop containing nucleotide triphosphate hydrolases"/>
    <property type="match status" value="1"/>
</dbReference>
<dbReference type="InterPro" id="IPR010655">
    <property type="entry name" value="Clp1_C"/>
</dbReference>
<reference evidence="9" key="2">
    <citation type="journal article" date="2021" name="World Allergy Organ. J.">
        <title>Chromosome-level assembly of Dermatophagoides farinae genome and transcriptome reveals two novel allergens Der f 37 and Der f 39.</title>
        <authorList>
            <person name="Chen J."/>
            <person name="Cai Z."/>
            <person name="Fan D."/>
            <person name="Hu J."/>
            <person name="Hou Y."/>
            <person name="He Y."/>
            <person name="Zhang Z."/>
            <person name="Zhao Z."/>
            <person name="Gao P."/>
            <person name="Hu W."/>
            <person name="Sun J."/>
            <person name="Li J."/>
            <person name="Ji K."/>
        </authorList>
    </citation>
    <scope>NUCLEOTIDE SEQUENCE</scope>
    <source>
        <strain evidence="9">JKM2019</strain>
    </source>
</reference>
<dbReference type="Gene3D" id="2.60.120.1030">
    <property type="entry name" value="Clp1, DNA binding domain"/>
    <property type="match status" value="1"/>
</dbReference>
<evidence type="ECO:0000259" key="6">
    <source>
        <dbReference type="Pfam" id="PF06807"/>
    </source>
</evidence>
<dbReference type="GO" id="GO:0006388">
    <property type="term" value="P:tRNA splicing, via endonucleolytic cleavage and ligation"/>
    <property type="evidence" value="ECO:0007669"/>
    <property type="project" value="TreeGrafter"/>
</dbReference>
<evidence type="ECO:0000256" key="4">
    <source>
        <dbReference type="ARBA" id="ARBA00022840"/>
    </source>
</evidence>
<dbReference type="PANTHER" id="PTHR12755:SF6">
    <property type="entry name" value="POLYRIBONUCLEOTIDE 5'-HYDROXYL-KINASE CLP1"/>
    <property type="match status" value="1"/>
</dbReference>
<evidence type="ECO:0000256" key="3">
    <source>
        <dbReference type="ARBA" id="ARBA00022741"/>
    </source>
</evidence>
<dbReference type="EMBL" id="SDOV01000006">
    <property type="protein sequence ID" value="KAH7640168.1"/>
    <property type="molecule type" value="Genomic_DNA"/>
</dbReference>
<evidence type="ECO:0000256" key="2">
    <source>
        <dbReference type="ARBA" id="ARBA00022664"/>
    </source>
</evidence>
<feature type="domain" description="Clp1 C-terminal" evidence="6">
    <location>
        <begin position="291"/>
        <end position="408"/>
    </location>
</feature>
<dbReference type="GO" id="GO:0051731">
    <property type="term" value="F:polynucleotide 5'-hydroxyl-kinase activity"/>
    <property type="evidence" value="ECO:0007669"/>
    <property type="project" value="InterPro"/>
</dbReference>
<organism evidence="9">
    <name type="scientific">Dermatophagoides farinae</name>
    <name type="common">American house dust mite</name>
    <dbReference type="NCBI Taxonomy" id="6954"/>
    <lineage>
        <taxon>Eukaryota</taxon>
        <taxon>Metazoa</taxon>
        <taxon>Ecdysozoa</taxon>
        <taxon>Arthropoda</taxon>
        <taxon>Chelicerata</taxon>
        <taxon>Arachnida</taxon>
        <taxon>Acari</taxon>
        <taxon>Acariformes</taxon>
        <taxon>Sarcoptiformes</taxon>
        <taxon>Astigmata</taxon>
        <taxon>Psoroptidia</taxon>
        <taxon>Analgoidea</taxon>
        <taxon>Pyroglyphidae</taxon>
        <taxon>Dermatophagoidinae</taxon>
        <taxon>Dermatophagoides</taxon>
    </lineage>
</organism>
<reference evidence="9" key="1">
    <citation type="submission" date="2020-06" db="EMBL/GenBank/DDBJ databases">
        <authorList>
            <person name="Ji K."/>
            <person name="Li J."/>
        </authorList>
    </citation>
    <scope>NUCLEOTIDE SEQUENCE</scope>
    <source>
        <strain evidence="9">JKM2019</strain>
        <tissue evidence="9">Whole body</tissue>
    </source>
</reference>
<dbReference type="GO" id="GO:0005634">
    <property type="term" value="C:nucleus"/>
    <property type="evidence" value="ECO:0007669"/>
    <property type="project" value="UniProtKB-SubCell"/>
</dbReference>
<dbReference type="FunFam" id="2.60.120.1030:FF:000001">
    <property type="entry name" value="Protein CLP1 homolog 5"/>
    <property type="match status" value="1"/>
</dbReference>
<dbReference type="InterPro" id="IPR032319">
    <property type="entry name" value="CLP1_P"/>
</dbReference>
<name>A0A9D4NXG4_DERFA</name>
<dbReference type="InterPro" id="IPR045116">
    <property type="entry name" value="Clp1/Grc3"/>
</dbReference>
<keyword evidence="2" id="KW-0507">mRNA processing</keyword>
<dbReference type="AlphaFoldDB" id="A0A9D4NXG4"/>
<dbReference type="Pfam" id="PF06807">
    <property type="entry name" value="Clp1"/>
    <property type="match status" value="1"/>
</dbReference>
<dbReference type="FunFam" id="2.40.30.330:FF:000001">
    <property type="entry name" value="Protein CLP1 homolog"/>
    <property type="match status" value="1"/>
</dbReference>
<feature type="domain" description="Clp1 P-loop" evidence="8">
    <location>
        <begin position="122"/>
        <end position="284"/>
    </location>
</feature>
<evidence type="ECO:0000313" key="9">
    <source>
        <dbReference type="EMBL" id="KAH7640168.1"/>
    </source>
</evidence>
<evidence type="ECO:0000259" key="8">
    <source>
        <dbReference type="Pfam" id="PF16575"/>
    </source>
</evidence>
<keyword evidence="5" id="KW-0539">Nucleus</keyword>
<dbReference type="InterPro" id="IPR038239">
    <property type="entry name" value="Clp1_N_sf"/>
</dbReference>
<dbReference type="GO" id="GO:0005524">
    <property type="term" value="F:ATP binding"/>
    <property type="evidence" value="ECO:0007669"/>
    <property type="project" value="UniProtKB-KW"/>
</dbReference>
<proteinExistence type="predicted"/>
<dbReference type="Proteomes" id="UP000828236">
    <property type="component" value="Unassembled WGS sequence"/>
</dbReference>